<dbReference type="GO" id="GO:0043531">
    <property type="term" value="F:ADP binding"/>
    <property type="evidence" value="ECO:0007669"/>
    <property type="project" value="InterPro"/>
</dbReference>
<dbReference type="SUPFAM" id="SSF52540">
    <property type="entry name" value="P-loop containing nucleoside triphosphate hydrolases"/>
    <property type="match status" value="1"/>
</dbReference>
<dbReference type="InterPro" id="IPR002182">
    <property type="entry name" value="NB-ARC"/>
</dbReference>
<dbReference type="Pfam" id="PF00931">
    <property type="entry name" value="NB-ARC"/>
    <property type="match status" value="1"/>
</dbReference>
<dbReference type="AlphaFoldDB" id="A0A1J1LQR3"/>
<evidence type="ECO:0000259" key="2">
    <source>
        <dbReference type="Pfam" id="PF26355"/>
    </source>
</evidence>
<dbReference type="EMBL" id="CZDF01000171">
    <property type="protein sequence ID" value="CUR34212.1"/>
    <property type="molecule type" value="Genomic_DNA"/>
</dbReference>
<organism evidence="3 4">
    <name type="scientific">Planktothrix tepida PCC 9214</name>
    <dbReference type="NCBI Taxonomy" id="671072"/>
    <lineage>
        <taxon>Bacteria</taxon>
        <taxon>Bacillati</taxon>
        <taxon>Cyanobacteriota</taxon>
        <taxon>Cyanophyceae</taxon>
        <taxon>Oscillatoriophycideae</taxon>
        <taxon>Oscillatoriales</taxon>
        <taxon>Microcoleaceae</taxon>
        <taxon>Planktothrix</taxon>
    </lineage>
</organism>
<dbReference type="InterPro" id="IPR027417">
    <property type="entry name" value="P-loop_NTPase"/>
</dbReference>
<dbReference type="PRINTS" id="PR00364">
    <property type="entry name" value="DISEASERSIST"/>
</dbReference>
<dbReference type="InterPro" id="IPR058651">
    <property type="entry name" value="HTH_VMAP-M9"/>
</dbReference>
<evidence type="ECO:0000259" key="1">
    <source>
        <dbReference type="Pfam" id="PF00931"/>
    </source>
</evidence>
<dbReference type="PANTHER" id="PTHR36766">
    <property type="entry name" value="PLANT BROAD-SPECTRUM MILDEW RESISTANCE PROTEIN RPW8"/>
    <property type="match status" value="1"/>
</dbReference>
<dbReference type="Proteomes" id="UP000184315">
    <property type="component" value="Unassembled WGS sequence"/>
</dbReference>
<name>A0A1J1LQR3_9CYAN</name>
<feature type="domain" description="vWA-MoxR associated protein N-terminal HTH" evidence="2">
    <location>
        <begin position="11"/>
        <end position="91"/>
    </location>
</feature>
<sequence>MTEQFSNLSEDEALEVANRCFYEKFGEKLSDIETIIFRESWQKKTYNTIAESHAYSQNYLQKDVGNKFWDKLSEALGEKVTKRNFKAAIERNCKGYQQTNTFGGTPKEYSEETWQKEKTYGQFVGRNPEIEELLKYLESEQKNKVLGIIGILGIGGLGKTALCHQLVSQAYHAKLFSKIAWVRAKVYQYYPEQNQTNSSSRDSRLTLKDAIKDIGSELKLPHFVLQDIEKCKIEISKILNNTQTLIVIDGLEDTESPKELANELRSLLGQSTLILTSRKGTESDIFEYRLGKLNRDVSREFIQVISKEKYPVSQNPILQATEAEMEKILKITDGMPLAMKLLASQLKNLDLDRIVERFENVPEGQALYDYLFEDSWQELCNLNAVWTQHLLINLAARNQPVPVRLLYDLTDQLSKNEVDHALRLLVRLSLVDVSSGLSKQVSLHSFTARYFRYTLREKYEQLTQ</sequence>
<feature type="domain" description="NB-ARC" evidence="1">
    <location>
        <begin position="130"/>
        <end position="279"/>
    </location>
</feature>
<reference evidence="4" key="1">
    <citation type="submission" date="2015-10" db="EMBL/GenBank/DDBJ databases">
        <authorList>
            <person name="Regsiter A."/>
            <person name="william w."/>
        </authorList>
    </citation>
    <scope>NUCLEOTIDE SEQUENCE [LARGE SCALE GENOMIC DNA]</scope>
</reference>
<dbReference type="PANTHER" id="PTHR36766:SF55">
    <property type="entry name" value="OS11G0492900 PROTEIN"/>
    <property type="match status" value="1"/>
</dbReference>
<dbReference type="STRING" id="671072.PL9214640219"/>
<dbReference type="Gene3D" id="3.40.50.300">
    <property type="entry name" value="P-loop containing nucleotide triphosphate hydrolases"/>
    <property type="match status" value="1"/>
</dbReference>
<protein>
    <submittedName>
        <fullName evidence="3">Uncharacterized protein</fullName>
    </submittedName>
</protein>
<dbReference type="RefSeq" id="WP_072720682.1">
    <property type="nucleotide sequence ID" value="NZ_LN889812.1"/>
</dbReference>
<proteinExistence type="predicted"/>
<keyword evidence="4" id="KW-1185">Reference proteome</keyword>
<gene>
    <name evidence="3" type="ORF">PL9214640219</name>
</gene>
<dbReference type="OrthoDB" id="459677at2"/>
<evidence type="ECO:0000313" key="3">
    <source>
        <dbReference type="EMBL" id="CUR34212.1"/>
    </source>
</evidence>
<dbReference type="Pfam" id="PF26355">
    <property type="entry name" value="HTH_VMAP-M9"/>
    <property type="match status" value="1"/>
</dbReference>
<evidence type="ECO:0000313" key="4">
    <source>
        <dbReference type="Proteomes" id="UP000184315"/>
    </source>
</evidence>
<accession>A0A1J1LQR3</accession>